<name>A0ABQ9QRD7_9PEZI</name>
<keyword evidence="13" id="KW-1185">Reference proteome</keyword>
<dbReference type="SUPFAM" id="SSF53383">
    <property type="entry name" value="PLP-dependent transferases"/>
    <property type="match status" value="1"/>
</dbReference>
<evidence type="ECO:0000256" key="3">
    <source>
        <dbReference type="ARBA" id="ARBA00006904"/>
    </source>
</evidence>
<reference evidence="12 13" key="1">
    <citation type="submission" date="2016-10" db="EMBL/GenBank/DDBJ databases">
        <title>The genome sequence of Colletotrichum fioriniae PJ7.</title>
        <authorList>
            <person name="Baroncelli R."/>
        </authorList>
    </citation>
    <scope>NUCLEOTIDE SEQUENCE [LARGE SCALE GENOMIC DNA]</scope>
    <source>
        <strain evidence="12 13">Tom-12</strain>
    </source>
</reference>
<sequence>MPSRADITYFGAGPALLPTDVLETASQALLDFNGTGLGIAEHSHRSEIATKIIEEAKADLATYLDIPSDYEVLFMQAGGSGEFSATVYNFVGAWIARQRDAVLANLGTTDENDEKVVAELRKVVDEKLKLDYLVTGGWSQKASAEAARLLGPEFVNVAADARKINDGKFGKIPDEKDWKLSKDAAMVYYCDNETVDGVEFNGFPSALAPKENGEGPIVVADMSSNILSRRIPVKNFSAIFFGAQKNLGSTGITVVVIKKSLLAAQPSPALMRKLGLPIAPIVLSYETIAKNNSLYNTLSIFDVYIAGQVLKKLLRTFQNKVDGQEAIADEKASLIYSALEAHPDIYRIVPDKSVRSRMNICFRVTKGGDTDAAEKAFLKESTAQGLTGLKGHRSVGGIRASNYNSIPLEGAQKLAKFIESFAQA</sequence>
<evidence type="ECO:0000256" key="7">
    <source>
        <dbReference type="ARBA" id="ARBA00022679"/>
    </source>
</evidence>
<dbReference type="InterPro" id="IPR015424">
    <property type="entry name" value="PyrdxlP-dep_Trfase"/>
</dbReference>
<comment type="pathway">
    <text evidence="2">Amino-acid biosynthesis; L-serine biosynthesis; L-serine from 3-phospho-D-glycerate: step 2/3.</text>
</comment>
<dbReference type="EC" id="2.6.1.52" evidence="4"/>
<dbReference type="GO" id="GO:0008483">
    <property type="term" value="F:transaminase activity"/>
    <property type="evidence" value="ECO:0007669"/>
    <property type="project" value="UniProtKB-KW"/>
</dbReference>
<dbReference type="InterPro" id="IPR015421">
    <property type="entry name" value="PyrdxlP-dep_Trfase_major"/>
</dbReference>
<dbReference type="InterPro" id="IPR000192">
    <property type="entry name" value="Aminotrans_V_dom"/>
</dbReference>
<dbReference type="RefSeq" id="XP_060375742.1">
    <property type="nucleotide sequence ID" value="XM_060529648.1"/>
</dbReference>
<dbReference type="Pfam" id="PF00266">
    <property type="entry name" value="Aminotran_5"/>
    <property type="match status" value="1"/>
</dbReference>
<evidence type="ECO:0000313" key="13">
    <source>
        <dbReference type="Proteomes" id="UP001227543"/>
    </source>
</evidence>
<keyword evidence="8" id="KW-0663">Pyridoxal phosphate</keyword>
<dbReference type="PANTHER" id="PTHR43247">
    <property type="entry name" value="PHOSPHOSERINE AMINOTRANSFERASE"/>
    <property type="match status" value="1"/>
</dbReference>
<dbReference type="InterPro" id="IPR022278">
    <property type="entry name" value="Pser_aminoTfrase"/>
</dbReference>
<protein>
    <recommendedName>
        <fullName evidence="4">phosphoserine transaminase</fullName>
        <ecNumber evidence="4">2.6.1.52</ecNumber>
    </recommendedName>
</protein>
<comment type="similarity">
    <text evidence="3">Belongs to the class-V pyridoxal-phosphate-dependent aminotransferase family. SerC subfamily.</text>
</comment>
<keyword evidence="5 12" id="KW-0032">Aminotransferase</keyword>
<comment type="cofactor">
    <cofactor evidence="1">
        <name>pyridoxal 5'-phosphate</name>
        <dbReference type="ChEBI" id="CHEBI:597326"/>
    </cofactor>
</comment>
<organism evidence="12 13">
    <name type="scientific">Colletotrichum tamarilloi</name>
    <dbReference type="NCBI Taxonomy" id="1209934"/>
    <lineage>
        <taxon>Eukaryota</taxon>
        <taxon>Fungi</taxon>
        <taxon>Dikarya</taxon>
        <taxon>Ascomycota</taxon>
        <taxon>Pezizomycotina</taxon>
        <taxon>Sordariomycetes</taxon>
        <taxon>Hypocreomycetidae</taxon>
        <taxon>Glomerellales</taxon>
        <taxon>Glomerellaceae</taxon>
        <taxon>Colletotrichum</taxon>
        <taxon>Colletotrichum acutatum species complex</taxon>
    </lineage>
</organism>
<dbReference type="NCBIfam" id="NF003764">
    <property type="entry name" value="PRK05355.1"/>
    <property type="match status" value="1"/>
</dbReference>
<keyword evidence="9" id="KW-0718">Serine biosynthesis</keyword>
<feature type="domain" description="Aminotransferase class V" evidence="11">
    <location>
        <begin position="93"/>
        <end position="404"/>
    </location>
</feature>
<evidence type="ECO:0000256" key="4">
    <source>
        <dbReference type="ARBA" id="ARBA00013030"/>
    </source>
</evidence>
<dbReference type="Gene3D" id="3.40.640.10">
    <property type="entry name" value="Type I PLP-dependent aspartate aminotransferase-like (Major domain)"/>
    <property type="match status" value="1"/>
</dbReference>
<keyword evidence="6" id="KW-0028">Amino-acid biosynthesis</keyword>
<proteinExistence type="inferred from homology"/>
<comment type="catalytic activity">
    <reaction evidence="10">
        <text>O-phospho-L-serine + 2-oxoglutarate = 3-phosphooxypyruvate + L-glutamate</text>
        <dbReference type="Rhea" id="RHEA:14329"/>
        <dbReference type="ChEBI" id="CHEBI:16810"/>
        <dbReference type="ChEBI" id="CHEBI:18110"/>
        <dbReference type="ChEBI" id="CHEBI:29985"/>
        <dbReference type="ChEBI" id="CHEBI:57524"/>
        <dbReference type="EC" id="2.6.1.52"/>
    </reaction>
</comment>
<evidence type="ECO:0000256" key="2">
    <source>
        <dbReference type="ARBA" id="ARBA00005099"/>
    </source>
</evidence>
<evidence type="ECO:0000259" key="11">
    <source>
        <dbReference type="Pfam" id="PF00266"/>
    </source>
</evidence>
<gene>
    <name evidence="12" type="ORF">CTAM01_13646</name>
</gene>
<dbReference type="EMBL" id="MLFU01000101">
    <property type="protein sequence ID" value="KAK1482193.1"/>
    <property type="molecule type" value="Genomic_DNA"/>
</dbReference>
<dbReference type="PIRSF" id="PIRSF000525">
    <property type="entry name" value="SerC"/>
    <property type="match status" value="1"/>
</dbReference>
<evidence type="ECO:0000256" key="10">
    <source>
        <dbReference type="ARBA" id="ARBA00049007"/>
    </source>
</evidence>
<dbReference type="Gene3D" id="3.90.1150.10">
    <property type="entry name" value="Aspartate Aminotransferase, domain 1"/>
    <property type="match status" value="1"/>
</dbReference>
<dbReference type="HAMAP" id="MF_00160">
    <property type="entry name" value="SerC_aminotrans_5"/>
    <property type="match status" value="1"/>
</dbReference>
<dbReference type="InterPro" id="IPR015422">
    <property type="entry name" value="PyrdxlP-dep_Trfase_small"/>
</dbReference>
<comment type="caution">
    <text evidence="12">The sequence shown here is derived from an EMBL/GenBank/DDBJ whole genome shotgun (WGS) entry which is preliminary data.</text>
</comment>
<accession>A0ABQ9QRD7</accession>
<evidence type="ECO:0000313" key="12">
    <source>
        <dbReference type="EMBL" id="KAK1482193.1"/>
    </source>
</evidence>
<dbReference type="Proteomes" id="UP001227543">
    <property type="component" value="Unassembled WGS sequence"/>
</dbReference>
<keyword evidence="7" id="KW-0808">Transferase</keyword>
<evidence type="ECO:0000256" key="6">
    <source>
        <dbReference type="ARBA" id="ARBA00022605"/>
    </source>
</evidence>
<evidence type="ECO:0000256" key="5">
    <source>
        <dbReference type="ARBA" id="ARBA00022576"/>
    </source>
</evidence>
<evidence type="ECO:0000256" key="9">
    <source>
        <dbReference type="ARBA" id="ARBA00023299"/>
    </source>
</evidence>
<dbReference type="PANTHER" id="PTHR43247:SF1">
    <property type="entry name" value="PHOSPHOSERINE AMINOTRANSFERASE"/>
    <property type="match status" value="1"/>
</dbReference>
<dbReference type="GeneID" id="85413886"/>
<evidence type="ECO:0000256" key="1">
    <source>
        <dbReference type="ARBA" id="ARBA00001933"/>
    </source>
</evidence>
<evidence type="ECO:0000256" key="8">
    <source>
        <dbReference type="ARBA" id="ARBA00022898"/>
    </source>
</evidence>